<name>A0A5C0B2Q6_9BURK</name>
<reference evidence="1 2" key="1">
    <citation type="submission" date="2019-08" db="EMBL/GenBank/DDBJ databases">
        <title>Amphibian skin-associated Pigmentiphaga: genome sequence and occurrence across geography and hosts.</title>
        <authorList>
            <person name="Bletz M.C."/>
            <person name="Bunk B."/>
            <person name="Sproeer C."/>
            <person name="Biwer P."/>
            <person name="Reiter S."/>
            <person name="Rabemananjara F.C.E."/>
            <person name="Schulz S."/>
            <person name="Overmann J."/>
            <person name="Vences M."/>
        </authorList>
    </citation>
    <scope>NUCLEOTIDE SEQUENCE [LARGE SCALE GENOMIC DNA]</scope>
    <source>
        <strain evidence="1 2">Mada1488</strain>
    </source>
</reference>
<protein>
    <submittedName>
        <fullName evidence="1">Acyl-CoA dehydrogenase</fullName>
    </submittedName>
</protein>
<sequence length="333" mass="35303">MPPYSTQQAALTAVVSLTPADALFHLIACGADSLPLPGHGQTLMRWQMLAAVGAQSQALAKLFEGHTDALAIMVELGAPKPSAGSVWATWAAEPPDARLKVTKVDGDLVLLDGTKAWCSGAAMVTHALLTAWDKQGRQQLVAVELDQGNIDQHAQDWHAVGMASTDSRRLTFHRALGHAVGAPGDYTGRPGFWHGGAGVAACWLGGAQWLGDCLRQQIKPGADPHRLAHLGEVHVSLAGAANTLKALATQIDADPRQPCRMAVMQARLQVEAACNSVITHVGRALGATPFCTDLHFARLMADLPVFLRQSHAERDLASLGDAVSKEEASPWML</sequence>
<dbReference type="InterPro" id="IPR036250">
    <property type="entry name" value="AcylCo_DH-like_C"/>
</dbReference>
<dbReference type="AlphaFoldDB" id="A0A5C0B2Q6"/>
<dbReference type="OrthoDB" id="107064at2"/>
<dbReference type="SUPFAM" id="SSF56645">
    <property type="entry name" value="Acyl-CoA dehydrogenase NM domain-like"/>
    <property type="match status" value="1"/>
</dbReference>
<dbReference type="RefSeq" id="WP_148816517.1">
    <property type="nucleotide sequence ID" value="NZ_CP043046.1"/>
</dbReference>
<proteinExistence type="predicted"/>
<keyword evidence="2" id="KW-1185">Reference proteome</keyword>
<dbReference type="EMBL" id="CP043046">
    <property type="protein sequence ID" value="QEI07470.1"/>
    <property type="molecule type" value="Genomic_DNA"/>
</dbReference>
<evidence type="ECO:0000313" key="1">
    <source>
        <dbReference type="EMBL" id="QEI07470.1"/>
    </source>
</evidence>
<organism evidence="1 2">
    <name type="scientific">Pigmentiphaga aceris</name>
    <dbReference type="NCBI Taxonomy" id="1940612"/>
    <lineage>
        <taxon>Bacteria</taxon>
        <taxon>Pseudomonadati</taxon>
        <taxon>Pseudomonadota</taxon>
        <taxon>Betaproteobacteria</taxon>
        <taxon>Burkholderiales</taxon>
        <taxon>Alcaligenaceae</taxon>
        <taxon>Pigmentiphaga</taxon>
    </lineage>
</organism>
<dbReference type="KEGG" id="pacr:FXN63_17710"/>
<gene>
    <name evidence="1" type="ORF">FXN63_17710</name>
</gene>
<dbReference type="Proteomes" id="UP000325161">
    <property type="component" value="Chromosome"/>
</dbReference>
<dbReference type="GO" id="GO:0016627">
    <property type="term" value="F:oxidoreductase activity, acting on the CH-CH group of donors"/>
    <property type="evidence" value="ECO:0007669"/>
    <property type="project" value="InterPro"/>
</dbReference>
<dbReference type="SUPFAM" id="SSF47203">
    <property type="entry name" value="Acyl-CoA dehydrogenase C-terminal domain-like"/>
    <property type="match status" value="1"/>
</dbReference>
<evidence type="ECO:0000313" key="2">
    <source>
        <dbReference type="Proteomes" id="UP000325161"/>
    </source>
</evidence>
<dbReference type="Gene3D" id="2.40.110.10">
    <property type="entry name" value="Butyryl-CoA Dehydrogenase, subunit A, domain 2"/>
    <property type="match status" value="1"/>
</dbReference>
<dbReference type="InterPro" id="IPR009100">
    <property type="entry name" value="AcylCoA_DH/oxidase_NM_dom_sf"/>
</dbReference>
<accession>A0A5C0B2Q6</accession>
<dbReference type="Gene3D" id="1.20.140.10">
    <property type="entry name" value="Butyryl-CoA Dehydrogenase, subunit A, domain 3"/>
    <property type="match status" value="1"/>
</dbReference>
<dbReference type="InterPro" id="IPR046373">
    <property type="entry name" value="Acyl-CoA_Oxase/DH_mid-dom_sf"/>
</dbReference>